<feature type="compositionally biased region" description="Low complexity" evidence="1">
    <location>
        <begin position="212"/>
        <end position="224"/>
    </location>
</feature>
<protein>
    <recommendedName>
        <fullName evidence="2">HNH nuclease domain-containing protein</fullName>
    </recommendedName>
</protein>
<dbReference type="EMBL" id="ML771190">
    <property type="protein sequence ID" value="KAE9382652.1"/>
    <property type="molecule type" value="Genomic_DNA"/>
</dbReference>
<feature type="domain" description="HNH nuclease" evidence="2">
    <location>
        <begin position="55"/>
        <end position="120"/>
    </location>
</feature>
<evidence type="ECO:0000313" key="4">
    <source>
        <dbReference type="Proteomes" id="UP000799118"/>
    </source>
</evidence>
<evidence type="ECO:0000313" key="3">
    <source>
        <dbReference type="EMBL" id="KAE9382652.1"/>
    </source>
</evidence>
<dbReference type="InterPro" id="IPR003615">
    <property type="entry name" value="HNH_nuc"/>
</dbReference>
<sequence length="278" mass="31644">MPKTFKLERIKWSTRSALPGFEPRVPVPSQSGSSTTAAFYDSLYSRDVFRGILRCVICGGQNALQHCYVFPETEDELWAEFQRIDWIPKNAKSKPRYEPRNGFIGCENCRPRFDDYHFFIRYHKESDKYFLVNWSQKKSLKRLHGKAIALDPEHRSAVLPSLFLAHEERTRGKYLTIRDNNMAPIPLPIQYQDWIVKDQLVDENGRFQQFVPQSEPTSSSSEPQRPQKKRKRSKGDDGGHGGPGGSPGPSDRGGRGSASGVKQSKFGRALKDRARIGA</sequence>
<reference evidence="3" key="1">
    <citation type="journal article" date="2019" name="Environ. Microbiol.">
        <title>Fungal ecological strategies reflected in gene transcription - a case study of two litter decomposers.</title>
        <authorList>
            <person name="Barbi F."/>
            <person name="Kohler A."/>
            <person name="Barry K."/>
            <person name="Baskaran P."/>
            <person name="Daum C."/>
            <person name="Fauchery L."/>
            <person name="Ihrmark K."/>
            <person name="Kuo A."/>
            <person name="LaButti K."/>
            <person name="Lipzen A."/>
            <person name="Morin E."/>
            <person name="Grigoriev I.V."/>
            <person name="Henrissat B."/>
            <person name="Lindahl B."/>
            <person name="Martin F."/>
        </authorList>
    </citation>
    <scope>NUCLEOTIDE SEQUENCE</scope>
    <source>
        <strain evidence="3">JB14</strain>
    </source>
</reference>
<keyword evidence="4" id="KW-1185">Reference proteome</keyword>
<dbReference type="Proteomes" id="UP000799118">
    <property type="component" value="Unassembled WGS sequence"/>
</dbReference>
<feature type="region of interest" description="Disordered" evidence="1">
    <location>
        <begin position="210"/>
        <end position="278"/>
    </location>
</feature>
<feature type="compositionally biased region" description="Basic and acidic residues" evidence="1">
    <location>
        <begin position="269"/>
        <end position="278"/>
    </location>
</feature>
<dbReference type="Pfam" id="PF13391">
    <property type="entry name" value="HNH_2"/>
    <property type="match status" value="1"/>
</dbReference>
<gene>
    <name evidence="3" type="ORF">BT96DRAFT_1027570</name>
</gene>
<name>A0A6A4GAY9_9AGAR</name>
<evidence type="ECO:0000259" key="2">
    <source>
        <dbReference type="Pfam" id="PF13391"/>
    </source>
</evidence>
<proteinExistence type="predicted"/>
<dbReference type="AlphaFoldDB" id="A0A6A4GAY9"/>
<organism evidence="3 4">
    <name type="scientific">Gymnopus androsaceus JB14</name>
    <dbReference type="NCBI Taxonomy" id="1447944"/>
    <lineage>
        <taxon>Eukaryota</taxon>
        <taxon>Fungi</taxon>
        <taxon>Dikarya</taxon>
        <taxon>Basidiomycota</taxon>
        <taxon>Agaricomycotina</taxon>
        <taxon>Agaricomycetes</taxon>
        <taxon>Agaricomycetidae</taxon>
        <taxon>Agaricales</taxon>
        <taxon>Marasmiineae</taxon>
        <taxon>Omphalotaceae</taxon>
        <taxon>Gymnopus</taxon>
    </lineage>
</organism>
<accession>A0A6A4GAY9</accession>
<dbReference type="OrthoDB" id="2124139at2759"/>
<evidence type="ECO:0000256" key="1">
    <source>
        <dbReference type="SAM" id="MobiDB-lite"/>
    </source>
</evidence>